<evidence type="ECO:0008006" key="3">
    <source>
        <dbReference type="Google" id="ProtNLM"/>
    </source>
</evidence>
<evidence type="ECO:0000313" key="1">
    <source>
        <dbReference type="EMBL" id="OAP87275.1"/>
    </source>
</evidence>
<dbReference type="SUPFAM" id="SSF48371">
    <property type="entry name" value="ARM repeat"/>
    <property type="match status" value="1"/>
</dbReference>
<organism evidence="1 2">
    <name type="scientific">Acidithiobacillus ferrooxidans</name>
    <name type="common">Thiobacillus ferrooxidans</name>
    <dbReference type="NCBI Taxonomy" id="920"/>
    <lineage>
        <taxon>Bacteria</taxon>
        <taxon>Pseudomonadati</taxon>
        <taxon>Pseudomonadota</taxon>
        <taxon>Acidithiobacillia</taxon>
        <taxon>Acidithiobacillales</taxon>
        <taxon>Acidithiobacillaceae</taxon>
        <taxon>Acidithiobacillus</taxon>
    </lineage>
</organism>
<dbReference type="Proteomes" id="UP000078302">
    <property type="component" value="Unassembled WGS sequence"/>
</dbReference>
<dbReference type="EMBL" id="LVXZ01000287">
    <property type="protein sequence ID" value="OAP87275.1"/>
    <property type="molecule type" value="Genomic_DNA"/>
</dbReference>
<reference evidence="1 2" key="1">
    <citation type="submission" date="2016-04" db="EMBL/GenBank/DDBJ databases">
        <title>Acidithiobacillus ferrooxidans genome sequencing and assembly.</title>
        <authorList>
            <person name="Zhou Z."/>
        </authorList>
    </citation>
    <scope>NUCLEOTIDE SEQUENCE [LARGE SCALE GENOMIC DNA]</scope>
    <source>
        <strain evidence="1 2">BY0502</strain>
    </source>
</reference>
<evidence type="ECO:0000313" key="2">
    <source>
        <dbReference type="Proteomes" id="UP000078302"/>
    </source>
</evidence>
<comment type="caution">
    <text evidence="1">The sequence shown here is derived from an EMBL/GenBank/DDBJ whole genome shotgun (WGS) entry which is preliminary data.</text>
</comment>
<gene>
    <name evidence="1" type="ORF">A4H96_14985</name>
</gene>
<dbReference type="InterPro" id="IPR016024">
    <property type="entry name" value="ARM-type_fold"/>
</dbReference>
<dbReference type="OrthoDB" id="9256070at2"/>
<dbReference type="Gene3D" id="1.25.10.10">
    <property type="entry name" value="Leucine-rich Repeat Variant"/>
    <property type="match status" value="1"/>
</dbReference>
<accession>A0A179B7B6</accession>
<dbReference type="AlphaFoldDB" id="A0A179B7B6"/>
<keyword evidence="2" id="KW-1185">Reference proteome</keyword>
<dbReference type="RefSeq" id="WP_064220306.1">
    <property type="nucleotide sequence ID" value="NZ_LVXZ01000287.1"/>
</dbReference>
<proteinExistence type="predicted"/>
<sequence>MNHHYCPLCYAEIPIGSIICPTCGQDVESWERHIPYYDRLIWALKNPHSEVRMGAILSLQNHRRAGAAGPLAECAMNWPIDVVQGMAVVEAIAKLPDGAEKTAALRQLQQHEAHAIRVAAGELLAKKGADHYGHST</sequence>
<dbReference type="InterPro" id="IPR011989">
    <property type="entry name" value="ARM-like"/>
</dbReference>
<protein>
    <recommendedName>
        <fullName evidence="3">HEAT repeat domain-containing protein</fullName>
    </recommendedName>
</protein>
<name>A0A179B7B6_ACIFR</name>